<gene>
    <name evidence="1" type="ORF">BN946_scf185016.g17</name>
</gene>
<dbReference type="OMA" id="ERANWCA"/>
<evidence type="ECO:0000313" key="2">
    <source>
        <dbReference type="Proteomes" id="UP000029665"/>
    </source>
</evidence>
<name>A0A060SHK7_PYCCI</name>
<organism evidence="1 2">
    <name type="scientific">Pycnoporus cinnabarinus</name>
    <name type="common">Cinnabar-red polypore</name>
    <name type="synonym">Trametes cinnabarina</name>
    <dbReference type="NCBI Taxonomy" id="5643"/>
    <lineage>
        <taxon>Eukaryota</taxon>
        <taxon>Fungi</taxon>
        <taxon>Dikarya</taxon>
        <taxon>Basidiomycota</taxon>
        <taxon>Agaricomycotina</taxon>
        <taxon>Agaricomycetes</taxon>
        <taxon>Polyporales</taxon>
        <taxon>Polyporaceae</taxon>
        <taxon>Trametes</taxon>
    </lineage>
</organism>
<dbReference type="STRING" id="5643.A0A060SHK7"/>
<evidence type="ECO:0000313" key="1">
    <source>
        <dbReference type="EMBL" id="CDO73860.1"/>
    </source>
</evidence>
<sequence length="570" mass="65993">MSNLHPLDLLHVSRASKQLRAILMSRRTRFIWAASLATVDELPPCPDDMSGPAYAALLFTRICTLCGANHACWVDYAIRLRLCKSCHDAHIKSGRTILAGQDVEPEMERFYMGMVPCETGKDLATAKRLEEPFAHSDQDKYYAPQLREALTVTEKLLELGYSRDDFPLSREWRNLLDQRKTLTERAWKTLRPKLEEMIQERKREDYEWSIREDVNRRNKQIAGFYEEFIQSLSEAEQALMPGAHDACQLPCLASLARRNDAKGDVSLEEFQALTDQVLQEAEAYKVRAKEAAVKQLIERANWCAHEEWLRDLQGLTPDEALQRYYALFRCNSRQRCDVKYVAFEDMHRHFRTAHPWESWGTSWRPDHEVFECAVYPRDSANILKAVGLPTSTPLSVLDKLIKAGRLYCSCRDPDLPPPEELDWPQLYVHVNTQEERYHKLHEQRLRSKDANQDMVMKETHPLYGPNPCLKLLPEGADTQPARDRAAPLDPTTRAKVEQRLAAKPEPTAIALCSICTNMTMKRYLRHGGEGVRTLPKTLEGIVHHIREWHEKDFEDRDIVFFKDRELISEQ</sequence>
<dbReference type="OrthoDB" id="2746750at2759"/>
<keyword evidence="2" id="KW-1185">Reference proteome</keyword>
<dbReference type="AlphaFoldDB" id="A0A060SHK7"/>
<dbReference type="EMBL" id="CCBP010000124">
    <property type="protein sequence ID" value="CDO73860.1"/>
    <property type="molecule type" value="Genomic_DNA"/>
</dbReference>
<reference evidence="1" key="1">
    <citation type="submission" date="2014-01" db="EMBL/GenBank/DDBJ databases">
        <title>The genome of the white-rot fungus Pycnoporus cinnabarinus: a basidiomycete model with a versatile arsenal for lignocellulosic biomass breakdown.</title>
        <authorList>
            <person name="Levasseur A."/>
            <person name="Lomascolo A."/>
            <person name="Ruiz-Duenas F.J."/>
            <person name="Uzan E."/>
            <person name="Piumi F."/>
            <person name="Kues U."/>
            <person name="Ram A.F.J."/>
            <person name="Murat C."/>
            <person name="Haon M."/>
            <person name="Benoit I."/>
            <person name="Arfi Y."/>
            <person name="Chevret D."/>
            <person name="Drula E."/>
            <person name="Kwon M.J."/>
            <person name="Gouret P."/>
            <person name="Lesage-Meessen L."/>
            <person name="Lombard V."/>
            <person name="Mariette J."/>
            <person name="Noirot C."/>
            <person name="Park J."/>
            <person name="Patyshakuliyeva A."/>
            <person name="Wieneger R.A.B."/>
            <person name="Wosten H.A.B."/>
            <person name="Martin F."/>
            <person name="Coutinho P.M."/>
            <person name="de Vries R."/>
            <person name="Martinez A.T."/>
            <person name="Klopp C."/>
            <person name="Pontarotti P."/>
            <person name="Henrissat B."/>
            <person name="Record E."/>
        </authorList>
    </citation>
    <scope>NUCLEOTIDE SEQUENCE [LARGE SCALE GENOMIC DNA]</scope>
    <source>
        <strain evidence="1">BRFM137</strain>
    </source>
</reference>
<evidence type="ECO:0008006" key="3">
    <source>
        <dbReference type="Google" id="ProtNLM"/>
    </source>
</evidence>
<accession>A0A060SHK7</accession>
<dbReference type="Proteomes" id="UP000029665">
    <property type="component" value="Unassembled WGS sequence"/>
</dbReference>
<proteinExistence type="predicted"/>
<dbReference type="HOGENOM" id="CLU_399584_0_0_1"/>
<protein>
    <recommendedName>
        <fullName evidence="3">F-box domain-containing protein</fullName>
    </recommendedName>
</protein>
<comment type="caution">
    <text evidence="1">The sequence shown here is derived from an EMBL/GenBank/DDBJ whole genome shotgun (WGS) entry which is preliminary data.</text>
</comment>